<dbReference type="PANTHER" id="PTHR11403">
    <property type="entry name" value="CYTOCHROME C OXIDASE SUBUNIT III"/>
    <property type="match status" value="1"/>
</dbReference>
<dbReference type="AlphaFoldDB" id="A0A1Y0C1G5"/>
<dbReference type="OrthoDB" id="9810850at2"/>
<feature type="transmembrane region" description="Helical" evidence="10">
    <location>
        <begin position="175"/>
        <end position="194"/>
    </location>
</feature>
<evidence type="ECO:0000256" key="1">
    <source>
        <dbReference type="ARBA" id="ARBA00004141"/>
    </source>
</evidence>
<dbReference type="InterPro" id="IPR013833">
    <property type="entry name" value="Cyt_c_oxidase_su3_a-hlx"/>
</dbReference>
<dbReference type="InterPro" id="IPR024791">
    <property type="entry name" value="Cyt_c/ubiquinol_Oxase_su3"/>
</dbReference>
<organism evidence="12 13">
    <name type="scientific">Mycobacterium dioxanotrophicus</name>
    <dbReference type="NCBI Taxonomy" id="482462"/>
    <lineage>
        <taxon>Bacteria</taxon>
        <taxon>Bacillati</taxon>
        <taxon>Actinomycetota</taxon>
        <taxon>Actinomycetes</taxon>
        <taxon>Mycobacteriales</taxon>
        <taxon>Mycobacteriaceae</taxon>
        <taxon>Mycobacterium</taxon>
    </lineage>
</organism>
<evidence type="ECO:0000256" key="2">
    <source>
        <dbReference type="ARBA" id="ARBA00010581"/>
    </source>
</evidence>
<keyword evidence="6 10" id="KW-0472">Membrane</keyword>
<dbReference type="Pfam" id="PF00510">
    <property type="entry name" value="COX3"/>
    <property type="match status" value="1"/>
</dbReference>
<feature type="transmembrane region" description="Helical" evidence="10">
    <location>
        <begin position="21"/>
        <end position="44"/>
    </location>
</feature>
<dbReference type="GO" id="GO:0019646">
    <property type="term" value="P:aerobic electron transport chain"/>
    <property type="evidence" value="ECO:0007669"/>
    <property type="project" value="InterPro"/>
</dbReference>
<proteinExistence type="inferred from homology"/>
<dbReference type="Proteomes" id="UP000195331">
    <property type="component" value="Chromosome"/>
</dbReference>
<evidence type="ECO:0000259" key="11">
    <source>
        <dbReference type="PROSITE" id="PS50253"/>
    </source>
</evidence>
<accession>A0A1Y0C1G5</accession>
<comment type="catalytic activity">
    <reaction evidence="8">
        <text>4 Fe(II)-[cytochrome c] + O2 + 8 H(+)(in) = 4 Fe(III)-[cytochrome c] + 2 H2O + 4 H(+)(out)</text>
        <dbReference type="Rhea" id="RHEA:11436"/>
        <dbReference type="Rhea" id="RHEA-COMP:10350"/>
        <dbReference type="Rhea" id="RHEA-COMP:14399"/>
        <dbReference type="ChEBI" id="CHEBI:15377"/>
        <dbReference type="ChEBI" id="CHEBI:15378"/>
        <dbReference type="ChEBI" id="CHEBI:15379"/>
        <dbReference type="ChEBI" id="CHEBI:29033"/>
        <dbReference type="ChEBI" id="CHEBI:29034"/>
        <dbReference type="EC" id="7.1.1.9"/>
    </reaction>
</comment>
<evidence type="ECO:0000256" key="5">
    <source>
        <dbReference type="ARBA" id="ARBA00022989"/>
    </source>
</evidence>
<comment type="similarity">
    <text evidence="2 9">Belongs to the cytochrome c oxidase subunit 3 family.</text>
</comment>
<comment type="subcellular location">
    <subcellularLocation>
        <location evidence="9">Cell membrane</location>
        <topology evidence="9">Multi-pass membrane protein</topology>
    </subcellularLocation>
    <subcellularLocation>
        <location evidence="1">Membrane</location>
        <topology evidence="1">Multi-pass membrane protein</topology>
    </subcellularLocation>
</comment>
<protein>
    <recommendedName>
        <fullName evidence="3">Probable cytochrome c oxidase subunit 3</fullName>
    </recommendedName>
    <alternativeName>
        <fullName evidence="7">Cytochrome aa3 subunit 3</fullName>
    </alternativeName>
</protein>
<keyword evidence="5 10" id="KW-1133">Transmembrane helix</keyword>
<feature type="domain" description="Heme-copper oxidase subunit III family profile" evidence="11">
    <location>
        <begin position="22"/>
        <end position="195"/>
    </location>
</feature>
<evidence type="ECO:0000256" key="7">
    <source>
        <dbReference type="ARBA" id="ARBA00031400"/>
    </source>
</evidence>
<evidence type="ECO:0000256" key="8">
    <source>
        <dbReference type="ARBA" id="ARBA00047816"/>
    </source>
</evidence>
<dbReference type="InterPro" id="IPR000298">
    <property type="entry name" value="Cyt_c_oxidase-like_su3"/>
</dbReference>
<evidence type="ECO:0000313" key="12">
    <source>
        <dbReference type="EMBL" id="ART69019.1"/>
    </source>
</evidence>
<evidence type="ECO:0000256" key="6">
    <source>
        <dbReference type="ARBA" id="ARBA00023136"/>
    </source>
</evidence>
<dbReference type="RefSeq" id="WP_087075762.1">
    <property type="nucleotide sequence ID" value="NZ_CP020809.1"/>
</dbReference>
<reference evidence="12 13" key="1">
    <citation type="submission" date="2017-04" db="EMBL/GenBank/DDBJ databases">
        <title>Whole Genome Sequence of 1,4-Dioxane Degrading Bacterium Mycobacterium dioxanotrophicus PH-06.</title>
        <authorList>
            <person name="He Y."/>
        </authorList>
    </citation>
    <scope>NUCLEOTIDE SEQUENCE [LARGE SCALE GENOMIC DNA]</scope>
    <source>
        <strain evidence="12 13">PH-06</strain>
    </source>
</reference>
<evidence type="ECO:0000256" key="9">
    <source>
        <dbReference type="RuleBase" id="RU003376"/>
    </source>
</evidence>
<dbReference type="PROSITE" id="PS50253">
    <property type="entry name" value="COX3"/>
    <property type="match status" value="1"/>
</dbReference>
<dbReference type="GO" id="GO:0004129">
    <property type="term" value="F:cytochrome-c oxidase activity"/>
    <property type="evidence" value="ECO:0007669"/>
    <property type="project" value="UniProtKB-EC"/>
</dbReference>
<feature type="transmembrane region" description="Helical" evidence="10">
    <location>
        <begin position="133"/>
        <end position="154"/>
    </location>
</feature>
<evidence type="ECO:0000313" key="13">
    <source>
        <dbReference type="Proteomes" id="UP000195331"/>
    </source>
</evidence>
<evidence type="ECO:0000256" key="10">
    <source>
        <dbReference type="SAM" id="Phobius"/>
    </source>
</evidence>
<name>A0A1Y0C1G5_9MYCO</name>
<dbReference type="KEGG" id="mdx:BTO20_10855"/>
<keyword evidence="13" id="KW-1185">Reference proteome</keyword>
<keyword evidence="4 9" id="KW-0812">Transmembrane</keyword>
<gene>
    <name evidence="12" type="ORF">BTO20_10855</name>
</gene>
<sequence>MALVERPRKPADAAPHLPADGGMWVFVLGDLVIFSSYFVIFMIYRAQQPELFLASQQHLSINFGVINTLALLTSSWFIARSVLAARVGDSCRAMKLTLCGGLCGVLFIAIKAFEWSAKISQGLTFGSNDFFMFYYLLTGVHLFHVALGLVFLGVNYFELRNPQGRRISMVETGAMYWHLVDMLWIVIFTLLYVLR</sequence>
<feature type="transmembrane region" description="Helical" evidence="10">
    <location>
        <begin position="95"/>
        <end position="113"/>
    </location>
</feature>
<dbReference type="Gene3D" id="1.20.120.80">
    <property type="entry name" value="Cytochrome c oxidase, subunit III, four-helix bundle"/>
    <property type="match status" value="1"/>
</dbReference>
<evidence type="ECO:0000256" key="3">
    <source>
        <dbReference type="ARBA" id="ARBA00022347"/>
    </source>
</evidence>
<dbReference type="GO" id="GO:0005886">
    <property type="term" value="C:plasma membrane"/>
    <property type="evidence" value="ECO:0007669"/>
    <property type="project" value="UniProtKB-SubCell"/>
</dbReference>
<dbReference type="SUPFAM" id="SSF81452">
    <property type="entry name" value="Cytochrome c oxidase subunit III-like"/>
    <property type="match status" value="1"/>
</dbReference>
<dbReference type="PANTHER" id="PTHR11403:SF6">
    <property type="entry name" value="NITRIC OXIDE REDUCTASE SUBUNIT E"/>
    <property type="match status" value="1"/>
</dbReference>
<evidence type="ECO:0000256" key="4">
    <source>
        <dbReference type="ARBA" id="ARBA00022692"/>
    </source>
</evidence>
<dbReference type="EMBL" id="CP020809">
    <property type="protein sequence ID" value="ART69019.1"/>
    <property type="molecule type" value="Genomic_DNA"/>
</dbReference>
<feature type="transmembrane region" description="Helical" evidence="10">
    <location>
        <begin position="64"/>
        <end position="83"/>
    </location>
</feature>
<dbReference type="InterPro" id="IPR035973">
    <property type="entry name" value="Cyt_c_oxidase_su3-like_sf"/>
</dbReference>